<gene>
    <name evidence="1" type="ORF">DSO57_1005397</name>
</gene>
<organism evidence="1 2">
    <name type="scientific">Entomophthora muscae</name>
    <dbReference type="NCBI Taxonomy" id="34485"/>
    <lineage>
        <taxon>Eukaryota</taxon>
        <taxon>Fungi</taxon>
        <taxon>Fungi incertae sedis</taxon>
        <taxon>Zoopagomycota</taxon>
        <taxon>Entomophthoromycotina</taxon>
        <taxon>Entomophthoromycetes</taxon>
        <taxon>Entomophthorales</taxon>
        <taxon>Entomophthoraceae</taxon>
        <taxon>Entomophthora</taxon>
    </lineage>
</organism>
<keyword evidence="2" id="KW-1185">Reference proteome</keyword>
<accession>A0ACC2RYV3</accession>
<proteinExistence type="predicted"/>
<protein>
    <submittedName>
        <fullName evidence="1">Uncharacterized protein</fullName>
    </submittedName>
</protein>
<sequence>MGTVAKTLPQKVHRQPQPASPPPASSLQAAQPTARPCQLHTQPGSHPVDGRASTVASPFPSSELGNF</sequence>
<dbReference type="Proteomes" id="UP001165960">
    <property type="component" value="Unassembled WGS sequence"/>
</dbReference>
<name>A0ACC2RYV3_9FUNG</name>
<comment type="caution">
    <text evidence="1">The sequence shown here is derived from an EMBL/GenBank/DDBJ whole genome shotgun (WGS) entry which is preliminary data.</text>
</comment>
<reference evidence="1" key="1">
    <citation type="submission" date="2022-04" db="EMBL/GenBank/DDBJ databases">
        <title>Genome of the entomopathogenic fungus Entomophthora muscae.</title>
        <authorList>
            <person name="Elya C."/>
            <person name="Lovett B.R."/>
            <person name="Lee E."/>
            <person name="Macias A.M."/>
            <person name="Hajek A.E."/>
            <person name="De Bivort B.L."/>
            <person name="Kasson M.T."/>
            <person name="De Fine Licht H.H."/>
            <person name="Stajich J.E."/>
        </authorList>
    </citation>
    <scope>NUCLEOTIDE SEQUENCE</scope>
    <source>
        <strain evidence="1">Berkeley</strain>
    </source>
</reference>
<evidence type="ECO:0000313" key="2">
    <source>
        <dbReference type="Proteomes" id="UP001165960"/>
    </source>
</evidence>
<dbReference type="EMBL" id="QTSX02006404">
    <property type="protein sequence ID" value="KAJ9055291.1"/>
    <property type="molecule type" value="Genomic_DNA"/>
</dbReference>
<evidence type="ECO:0000313" key="1">
    <source>
        <dbReference type="EMBL" id="KAJ9055291.1"/>
    </source>
</evidence>